<name>A0A1I1IQ94_9ACTN</name>
<reference evidence="1 2" key="1">
    <citation type="submission" date="2016-10" db="EMBL/GenBank/DDBJ databases">
        <authorList>
            <person name="de Groot N.N."/>
        </authorList>
    </citation>
    <scope>NUCLEOTIDE SEQUENCE [LARGE SCALE GENOMIC DNA]</scope>
    <source>
        <strain evidence="1 2">CGMCC 1.7056</strain>
    </source>
</reference>
<dbReference type="EMBL" id="FOLB01000006">
    <property type="protein sequence ID" value="SFC38459.1"/>
    <property type="molecule type" value="Genomic_DNA"/>
</dbReference>
<protein>
    <submittedName>
        <fullName evidence="1">Uncharacterized protein</fullName>
    </submittedName>
</protein>
<gene>
    <name evidence="1" type="ORF">SAMN04487968_10636</name>
</gene>
<organism evidence="1 2">
    <name type="scientific">Nocardioides terrae</name>
    <dbReference type="NCBI Taxonomy" id="574651"/>
    <lineage>
        <taxon>Bacteria</taxon>
        <taxon>Bacillati</taxon>
        <taxon>Actinomycetota</taxon>
        <taxon>Actinomycetes</taxon>
        <taxon>Propionibacteriales</taxon>
        <taxon>Nocardioidaceae</taxon>
        <taxon>Nocardioides</taxon>
    </lineage>
</organism>
<sequence length="302" mass="33362">MLAAAIERQVIDLHRSTGVVLDRAIGRGRRHNKDLARVVSDLPAGERLLLRALSRDYAAAVDGADPRPDLAELLSPADVVALANASGLHVVSLVPYGALLDGPTPGPSHLDPESTTYRWRRTLSWIPEDPHLLDLILFVERALVEHMPPTVAPRMLVVLEKRRDRSGNNRWLRDRSAAAEAWSRDSSAGLARLVTAETRSELDRLLEPVRARYLGFVLLDVALRRLGGLDESAVLTPARAAEFHAWQRAARIDAATTAFLRSWPRGCPSRKHRGVDTTLAVDYPIQKELLTEHFGLFDGSDA</sequence>
<proteinExistence type="predicted"/>
<evidence type="ECO:0000313" key="2">
    <source>
        <dbReference type="Proteomes" id="UP000198832"/>
    </source>
</evidence>
<dbReference type="STRING" id="574651.SAMN04487968_10636"/>
<accession>A0A1I1IQ94</accession>
<evidence type="ECO:0000313" key="1">
    <source>
        <dbReference type="EMBL" id="SFC38459.1"/>
    </source>
</evidence>
<dbReference type="Proteomes" id="UP000198832">
    <property type="component" value="Unassembled WGS sequence"/>
</dbReference>
<dbReference type="AlphaFoldDB" id="A0A1I1IQ94"/>
<keyword evidence="2" id="KW-1185">Reference proteome</keyword>